<comment type="caution">
    <text evidence="2">The sequence shown here is derived from an EMBL/GenBank/DDBJ whole genome shotgun (WGS) entry which is preliminary data.</text>
</comment>
<evidence type="ECO:0000313" key="3">
    <source>
        <dbReference type="Proteomes" id="UP000739538"/>
    </source>
</evidence>
<sequence length="194" mass="21455">MRSRTLRVPSRPFFSSARAILLVASFTTAIASLIGCSSDDSKTTEPPMPPEDPEPLGIEFLEGGGGCGDQETFDAYLLFQYNTDYSAALVIRLQPSALTDGWQLLPAWARVHRFAEPDPTYYCDDVGPFPEYVETWRAIEGGMWVYLGPVASPHDETRTVEVLLHDVTVENEDTSELRSLPSRTLKATVGWIPG</sequence>
<feature type="chain" id="PRO_5037053744" description="Lipoprotein" evidence="1">
    <location>
        <begin position="32"/>
        <end position="194"/>
    </location>
</feature>
<evidence type="ECO:0000313" key="2">
    <source>
        <dbReference type="EMBL" id="MCA9759593.1"/>
    </source>
</evidence>
<keyword evidence="1" id="KW-0732">Signal</keyword>
<dbReference type="EMBL" id="JAGQHS010000404">
    <property type="protein sequence ID" value="MCA9759593.1"/>
    <property type="molecule type" value="Genomic_DNA"/>
</dbReference>
<proteinExistence type="predicted"/>
<organism evidence="2 3">
    <name type="scientific">Eiseniibacteriota bacterium</name>
    <dbReference type="NCBI Taxonomy" id="2212470"/>
    <lineage>
        <taxon>Bacteria</taxon>
        <taxon>Candidatus Eiseniibacteriota</taxon>
    </lineage>
</organism>
<gene>
    <name evidence="2" type="ORF">KDA27_27605</name>
</gene>
<name>A0A956SIJ1_UNCEI</name>
<evidence type="ECO:0000256" key="1">
    <source>
        <dbReference type="SAM" id="SignalP"/>
    </source>
</evidence>
<dbReference type="AlphaFoldDB" id="A0A956SIJ1"/>
<evidence type="ECO:0008006" key="4">
    <source>
        <dbReference type="Google" id="ProtNLM"/>
    </source>
</evidence>
<reference evidence="2" key="2">
    <citation type="journal article" date="2021" name="Microbiome">
        <title>Successional dynamics and alternative stable states in a saline activated sludge microbial community over 9 years.</title>
        <authorList>
            <person name="Wang Y."/>
            <person name="Ye J."/>
            <person name="Ju F."/>
            <person name="Liu L."/>
            <person name="Boyd J.A."/>
            <person name="Deng Y."/>
            <person name="Parks D.H."/>
            <person name="Jiang X."/>
            <person name="Yin X."/>
            <person name="Woodcroft B.J."/>
            <person name="Tyson G.W."/>
            <person name="Hugenholtz P."/>
            <person name="Polz M.F."/>
            <person name="Zhang T."/>
        </authorList>
    </citation>
    <scope>NUCLEOTIDE SEQUENCE</scope>
    <source>
        <strain evidence="2">HKST-UBA02</strain>
    </source>
</reference>
<reference evidence="2" key="1">
    <citation type="submission" date="2020-04" db="EMBL/GenBank/DDBJ databases">
        <authorList>
            <person name="Zhang T."/>
        </authorList>
    </citation>
    <scope>NUCLEOTIDE SEQUENCE</scope>
    <source>
        <strain evidence="2">HKST-UBA02</strain>
    </source>
</reference>
<protein>
    <recommendedName>
        <fullName evidence="4">Lipoprotein</fullName>
    </recommendedName>
</protein>
<feature type="signal peptide" evidence="1">
    <location>
        <begin position="1"/>
        <end position="31"/>
    </location>
</feature>
<dbReference type="Proteomes" id="UP000739538">
    <property type="component" value="Unassembled WGS sequence"/>
</dbReference>
<accession>A0A956SIJ1</accession>